<gene>
    <name evidence="12" type="ORF">NP493_123g08042</name>
</gene>
<comment type="subcellular location">
    <subcellularLocation>
        <location evidence="1">Membrane</location>
        <topology evidence="1">Multi-pass membrane protein</topology>
    </subcellularLocation>
</comment>
<comment type="caution">
    <text evidence="12">The sequence shown here is derived from an EMBL/GenBank/DDBJ whole genome shotgun (WGS) entry which is preliminary data.</text>
</comment>
<reference evidence="12" key="1">
    <citation type="journal article" date="2023" name="Mol. Biol. Evol.">
        <title>Third-Generation Sequencing Reveals the Adaptive Role of the Epigenome in Three Deep-Sea Polychaetes.</title>
        <authorList>
            <person name="Perez M."/>
            <person name="Aroh O."/>
            <person name="Sun Y."/>
            <person name="Lan Y."/>
            <person name="Juniper S.K."/>
            <person name="Young C.R."/>
            <person name="Angers B."/>
            <person name="Qian P.Y."/>
        </authorList>
    </citation>
    <scope>NUCLEOTIDE SEQUENCE</scope>
    <source>
        <strain evidence="12">R07B-5</strain>
    </source>
</reference>
<proteinExistence type="inferred from homology"/>
<evidence type="ECO:0000256" key="11">
    <source>
        <dbReference type="RuleBase" id="RU000679"/>
    </source>
</evidence>
<evidence type="ECO:0000313" key="12">
    <source>
        <dbReference type="EMBL" id="KAK2188779.1"/>
    </source>
</evidence>
<evidence type="ECO:0000256" key="8">
    <source>
        <dbReference type="ARBA" id="ARBA00023136"/>
    </source>
</evidence>
<dbReference type="GO" id="GO:0005886">
    <property type="term" value="C:plasma membrane"/>
    <property type="evidence" value="ECO:0007669"/>
    <property type="project" value="TreeGrafter"/>
</dbReference>
<keyword evidence="8" id="KW-0472">Membrane</keyword>
<keyword evidence="4 11" id="KW-0812">Transmembrane</keyword>
<dbReference type="PRINTS" id="PR01078">
    <property type="entry name" value="AMINACHANNEL"/>
</dbReference>
<sequence>MCSAGVKNGLRLVVNIEQYEYTKGPQNAVGLKLLLHQQDDVPLVQDFGDNVPAGMHTFVGVSVTKVCLISSPHGDCTNQQKLRYYDRYSQAACFRECITDFVIDTCGCRDYYMPPFDSDEPPVCSVSQYTGCLLPAIESFNKIISTACGCQKECGIVHHKTSMSYAAVNQNSEKQFDLSEEFLQTTGKHLNESLDTREWLLPERREVNLEEADRVIRGLPELVGKYLQFDRFVMVLNMFIQDFHRSYKVIMEMGIEKMKDVLQNALLAGWDKMNLRDCMSGSIELVMVLRRSVNSTGQNYWLPNLRLRLEISKRALYNLDLVHDAYCNVIPLWNYTITPIGKYDTFYLTQELFKPSTEINDTYMRLRHHISNYIENIDGMIRVYIGDDHKIATKDNVFNYTEGIWQASVNYNNDIRLYESLVIQKPLQRILAARDKIAVHNIRVIAKTVDCQSNWYHFKRTQDELLIHGQTFKETNTTGKISVYLNNLNSSDHASILQLASSLTSDTITQMVEKYKELFSRRYELHRRFTSDILYFDPAQCESHKEAGRQPILIALYANLYGHYKTASAPEKAAMREYFRFKNDFSVGSMLFKGMMDQLRCMVQLLDIGLDLPQMEESSLRNLTTFKKRLDSFLLKTRLDGTFYR</sequence>
<dbReference type="InterPro" id="IPR001873">
    <property type="entry name" value="ENaC"/>
</dbReference>
<evidence type="ECO:0000256" key="7">
    <source>
        <dbReference type="ARBA" id="ARBA00023065"/>
    </source>
</evidence>
<evidence type="ECO:0000313" key="13">
    <source>
        <dbReference type="Proteomes" id="UP001209878"/>
    </source>
</evidence>
<organism evidence="12 13">
    <name type="scientific">Ridgeia piscesae</name>
    <name type="common">Tubeworm</name>
    <dbReference type="NCBI Taxonomy" id="27915"/>
    <lineage>
        <taxon>Eukaryota</taxon>
        <taxon>Metazoa</taxon>
        <taxon>Spiralia</taxon>
        <taxon>Lophotrochozoa</taxon>
        <taxon>Annelida</taxon>
        <taxon>Polychaeta</taxon>
        <taxon>Sedentaria</taxon>
        <taxon>Canalipalpata</taxon>
        <taxon>Sabellida</taxon>
        <taxon>Siboglinidae</taxon>
        <taxon>Ridgeia</taxon>
    </lineage>
</organism>
<dbReference type="Proteomes" id="UP001209878">
    <property type="component" value="Unassembled WGS sequence"/>
</dbReference>
<keyword evidence="6" id="KW-0915">Sodium</keyword>
<name>A0AAD9UGR0_RIDPI</name>
<keyword evidence="9 11" id="KW-0739">Sodium transport</keyword>
<dbReference type="Pfam" id="PF00858">
    <property type="entry name" value="ASC"/>
    <property type="match status" value="1"/>
</dbReference>
<evidence type="ECO:0000256" key="2">
    <source>
        <dbReference type="ARBA" id="ARBA00022448"/>
    </source>
</evidence>
<keyword evidence="10 11" id="KW-0407">Ion channel</keyword>
<evidence type="ECO:0000256" key="5">
    <source>
        <dbReference type="ARBA" id="ARBA00022989"/>
    </source>
</evidence>
<protein>
    <submittedName>
        <fullName evidence="12">Uncharacterized protein</fullName>
    </submittedName>
</protein>
<evidence type="ECO:0000256" key="1">
    <source>
        <dbReference type="ARBA" id="ARBA00004141"/>
    </source>
</evidence>
<evidence type="ECO:0000256" key="3">
    <source>
        <dbReference type="ARBA" id="ARBA00022461"/>
    </source>
</evidence>
<keyword evidence="13" id="KW-1185">Reference proteome</keyword>
<evidence type="ECO:0000256" key="10">
    <source>
        <dbReference type="ARBA" id="ARBA00023303"/>
    </source>
</evidence>
<dbReference type="PANTHER" id="PTHR11690">
    <property type="entry name" value="AMILORIDE-SENSITIVE SODIUM CHANNEL-RELATED"/>
    <property type="match status" value="1"/>
</dbReference>
<dbReference type="Gene3D" id="1.10.287.820">
    <property type="entry name" value="Acid-sensing ion channel domain"/>
    <property type="match status" value="1"/>
</dbReference>
<dbReference type="EMBL" id="JAODUO010000123">
    <property type="protein sequence ID" value="KAK2188779.1"/>
    <property type="molecule type" value="Genomic_DNA"/>
</dbReference>
<keyword evidence="5" id="KW-1133">Transmembrane helix</keyword>
<keyword evidence="3 11" id="KW-0894">Sodium channel</keyword>
<accession>A0AAD9UGR0</accession>
<dbReference type="GO" id="GO:0015280">
    <property type="term" value="F:ligand-gated sodium channel activity"/>
    <property type="evidence" value="ECO:0007669"/>
    <property type="project" value="TreeGrafter"/>
</dbReference>
<dbReference type="AlphaFoldDB" id="A0AAD9UGR0"/>
<evidence type="ECO:0000256" key="9">
    <source>
        <dbReference type="ARBA" id="ARBA00023201"/>
    </source>
</evidence>
<keyword evidence="7 11" id="KW-0406">Ion transport</keyword>
<keyword evidence="2 11" id="KW-0813">Transport</keyword>
<evidence type="ECO:0000256" key="6">
    <source>
        <dbReference type="ARBA" id="ARBA00023053"/>
    </source>
</evidence>
<evidence type="ECO:0000256" key="4">
    <source>
        <dbReference type="ARBA" id="ARBA00022692"/>
    </source>
</evidence>
<comment type="similarity">
    <text evidence="11">Belongs to the amiloride-sensitive sodium channel (TC 1.A.6) family.</text>
</comment>